<proteinExistence type="predicted"/>
<sequence>MKTIRELISSLVFRATNIGAYFAPLFRPMVTEDSRLRPIRVRPDVSEADKRQIVISRSSYKGPTSL</sequence>
<name>A0ABW5M5V4_9BACT</name>
<organism evidence="1 2">
    <name type="scientific">Spirosoma soli</name>
    <dbReference type="NCBI Taxonomy" id="1770529"/>
    <lineage>
        <taxon>Bacteria</taxon>
        <taxon>Pseudomonadati</taxon>
        <taxon>Bacteroidota</taxon>
        <taxon>Cytophagia</taxon>
        <taxon>Cytophagales</taxon>
        <taxon>Cytophagaceae</taxon>
        <taxon>Spirosoma</taxon>
    </lineage>
</organism>
<dbReference type="RefSeq" id="WP_381524734.1">
    <property type="nucleotide sequence ID" value="NZ_JBHULN010000010.1"/>
</dbReference>
<evidence type="ECO:0000313" key="1">
    <source>
        <dbReference type="EMBL" id="MFD2572388.1"/>
    </source>
</evidence>
<keyword evidence="2" id="KW-1185">Reference proteome</keyword>
<dbReference type="Proteomes" id="UP001597469">
    <property type="component" value="Unassembled WGS sequence"/>
</dbReference>
<protein>
    <submittedName>
        <fullName evidence="1">Uncharacterized protein</fullName>
    </submittedName>
</protein>
<accession>A0ABW5M5V4</accession>
<evidence type="ECO:0000313" key="2">
    <source>
        <dbReference type="Proteomes" id="UP001597469"/>
    </source>
</evidence>
<reference evidence="2" key="1">
    <citation type="journal article" date="2019" name="Int. J. Syst. Evol. Microbiol.">
        <title>The Global Catalogue of Microorganisms (GCM) 10K type strain sequencing project: providing services to taxonomists for standard genome sequencing and annotation.</title>
        <authorList>
            <consortium name="The Broad Institute Genomics Platform"/>
            <consortium name="The Broad Institute Genome Sequencing Center for Infectious Disease"/>
            <person name="Wu L."/>
            <person name="Ma J."/>
        </authorList>
    </citation>
    <scope>NUCLEOTIDE SEQUENCE [LARGE SCALE GENOMIC DNA]</scope>
    <source>
        <strain evidence="2">KCTC 42805</strain>
    </source>
</reference>
<gene>
    <name evidence="1" type="ORF">ACFSUS_17240</name>
</gene>
<comment type="caution">
    <text evidence="1">The sequence shown here is derived from an EMBL/GenBank/DDBJ whole genome shotgun (WGS) entry which is preliminary data.</text>
</comment>
<dbReference type="EMBL" id="JBHULN010000010">
    <property type="protein sequence ID" value="MFD2572388.1"/>
    <property type="molecule type" value="Genomic_DNA"/>
</dbReference>